<evidence type="ECO:0000256" key="4">
    <source>
        <dbReference type="ARBA" id="ARBA00023157"/>
    </source>
</evidence>
<evidence type="ECO:0000256" key="9">
    <source>
        <dbReference type="PROSITE-ProRule" id="PRU10057"/>
    </source>
</evidence>
<protein>
    <recommendedName>
        <fullName evidence="10">Glucanase</fullName>
        <ecNumber evidence="10">3.2.1.-</ecNumber>
    </recommendedName>
</protein>
<dbReference type="EC" id="3.2.1.-" evidence="10"/>
<dbReference type="PANTHER" id="PTHR34876">
    <property type="match status" value="1"/>
</dbReference>
<evidence type="ECO:0000256" key="7">
    <source>
        <dbReference type="ARBA" id="ARBA00023326"/>
    </source>
</evidence>
<evidence type="ECO:0000256" key="1">
    <source>
        <dbReference type="ARBA" id="ARBA00022729"/>
    </source>
</evidence>
<reference evidence="11 12" key="1">
    <citation type="journal article" date="2019" name="Int. J. Syst. Evol. Microbiol.">
        <title>The Global Catalogue of Microorganisms (GCM) 10K type strain sequencing project: providing services to taxonomists for standard genome sequencing and annotation.</title>
        <authorList>
            <consortium name="The Broad Institute Genomics Platform"/>
            <consortium name="The Broad Institute Genome Sequencing Center for Infectious Disease"/>
            <person name="Wu L."/>
            <person name="Ma J."/>
        </authorList>
    </citation>
    <scope>NUCLEOTIDE SEQUENCE [LARGE SCALE GENOMIC DNA]</scope>
    <source>
        <strain evidence="11 12">JCM 6924</strain>
    </source>
</reference>
<dbReference type="PRINTS" id="PR00733">
    <property type="entry name" value="GLHYDRLASE6"/>
</dbReference>
<dbReference type="PIRSF" id="PIRSF001100">
    <property type="entry name" value="Beta_cellobiohydrolase"/>
    <property type="match status" value="1"/>
</dbReference>
<evidence type="ECO:0000256" key="3">
    <source>
        <dbReference type="ARBA" id="ARBA00023001"/>
    </source>
</evidence>
<dbReference type="PROSITE" id="PS00656">
    <property type="entry name" value="GLYCOSYL_HYDROL_F6_2"/>
    <property type="match status" value="1"/>
</dbReference>
<feature type="active site" evidence="8">
    <location>
        <position position="117"/>
    </location>
</feature>
<keyword evidence="1 10" id="KW-0732">Signal</keyword>
<keyword evidence="2 10" id="KW-0378">Hydrolase</keyword>
<dbReference type="EMBL" id="BAAATM010000008">
    <property type="protein sequence ID" value="GAA2531498.1"/>
    <property type="molecule type" value="Genomic_DNA"/>
</dbReference>
<evidence type="ECO:0000256" key="10">
    <source>
        <dbReference type="RuleBase" id="RU361186"/>
    </source>
</evidence>
<keyword evidence="6 10" id="KW-0326">Glycosidase</keyword>
<keyword evidence="12" id="KW-1185">Reference proteome</keyword>
<keyword evidence="4" id="KW-1015">Disulfide bond</keyword>
<proteinExistence type="inferred from homology"/>
<comment type="caution">
    <text evidence="11">The sequence shown here is derived from an EMBL/GenBank/DDBJ whole genome shotgun (WGS) entry which is preliminary data.</text>
</comment>
<evidence type="ECO:0000256" key="2">
    <source>
        <dbReference type="ARBA" id="ARBA00022801"/>
    </source>
</evidence>
<dbReference type="RefSeq" id="WP_344536669.1">
    <property type="nucleotide sequence ID" value="NZ_BAAATM010000008.1"/>
</dbReference>
<evidence type="ECO:0000313" key="12">
    <source>
        <dbReference type="Proteomes" id="UP001501095"/>
    </source>
</evidence>
<dbReference type="InterPro" id="IPR001524">
    <property type="entry name" value="Glyco_hydro_6_CS"/>
</dbReference>
<organism evidence="11 12">
    <name type="scientific">Streptomyces levis</name>
    <dbReference type="NCBI Taxonomy" id="285566"/>
    <lineage>
        <taxon>Bacteria</taxon>
        <taxon>Bacillati</taxon>
        <taxon>Actinomycetota</taxon>
        <taxon>Actinomycetes</taxon>
        <taxon>Kitasatosporales</taxon>
        <taxon>Streptomycetaceae</taxon>
        <taxon>Streptomyces</taxon>
    </lineage>
</organism>
<dbReference type="Pfam" id="PF01341">
    <property type="entry name" value="Glyco_hydro_6"/>
    <property type="match status" value="1"/>
</dbReference>
<dbReference type="GO" id="GO:0016787">
    <property type="term" value="F:hydrolase activity"/>
    <property type="evidence" value="ECO:0007669"/>
    <property type="project" value="UniProtKB-KW"/>
</dbReference>
<evidence type="ECO:0000256" key="8">
    <source>
        <dbReference type="PROSITE-ProRule" id="PRU10056"/>
    </source>
</evidence>
<feature type="chain" id="PRO_5044953659" description="Glucanase" evidence="10">
    <location>
        <begin position="26"/>
        <end position="328"/>
    </location>
</feature>
<dbReference type="SUPFAM" id="SSF51989">
    <property type="entry name" value="Glycosyl hydrolases family 6, cellulases"/>
    <property type="match status" value="1"/>
</dbReference>
<evidence type="ECO:0000313" key="11">
    <source>
        <dbReference type="EMBL" id="GAA2531498.1"/>
    </source>
</evidence>
<dbReference type="Gene3D" id="3.20.20.40">
    <property type="entry name" value="1, 4-beta cellobiohydrolase"/>
    <property type="match status" value="1"/>
</dbReference>
<keyword evidence="7 10" id="KW-0624">Polysaccharide degradation</keyword>
<feature type="signal peptide" evidence="10">
    <location>
        <begin position="1"/>
        <end position="25"/>
    </location>
</feature>
<accession>A0ABN3NQR7</accession>
<gene>
    <name evidence="11" type="ORF">GCM10010423_28780</name>
</gene>
<dbReference type="InterPro" id="IPR036434">
    <property type="entry name" value="Beta_cellobiohydrolase_sf"/>
</dbReference>
<keyword evidence="3 10" id="KW-0136">Cellulose degradation</keyword>
<feature type="active site" description="Proton donor" evidence="9">
    <location>
        <position position="155"/>
    </location>
</feature>
<keyword evidence="5 10" id="KW-0119">Carbohydrate metabolism</keyword>
<evidence type="ECO:0000256" key="5">
    <source>
        <dbReference type="ARBA" id="ARBA00023277"/>
    </source>
</evidence>
<dbReference type="PROSITE" id="PS51257">
    <property type="entry name" value="PROKAR_LIPOPROTEIN"/>
    <property type="match status" value="1"/>
</dbReference>
<dbReference type="PROSITE" id="PS00655">
    <property type="entry name" value="GLYCOSYL_HYDROL_F6_1"/>
    <property type="match status" value="1"/>
</dbReference>
<comment type="similarity">
    <text evidence="10">Belongs to the glycosyl hydrolase family 6.</text>
</comment>
<dbReference type="PANTHER" id="PTHR34876:SF4">
    <property type="entry name" value="1,4-BETA-D-GLUCAN CELLOBIOHYDROLASE C-RELATED"/>
    <property type="match status" value="1"/>
</dbReference>
<evidence type="ECO:0000256" key="6">
    <source>
        <dbReference type="ARBA" id="ARBA00023295"/>
    </source>
</evidence>
<name>A0ABN3NQR7_9ACTN</name>
<dbReference type="InterPro" id="IPR016288">
    <property type="entry name" value="Beta_cellobiohydrolase"/>
</dbReference>
<sequence>MTRLIHTLAALAVLGLAAGCTSAHRDDAADVDTTQAGYAASPFWIDPDSPAARQARLWEKQGREKDAELIKRIADQPVALWPAGELDPAPMVREAASAAGREGKTAVFVAYNIPHRDCGQHSAGGAADANAYRDWIGKFADALGEADALVVLEPDAIAHVVDGCTPGQYHAEREQLLGEAITRLKQQPNTKVYLDAGNADWIRDSQKLVEPLKRAGIEQADGFALNVSNFQTDEVTTEYGGRLAEALGGKHFVVDTSRNGNGPLPGVWCNPPGRALGTPPTTATGRPVVDAYLWIKRPGESDGTCEGGPAAGRWWPEYALELARNAKG</sequence>
<dbReference type="Proteomes" id="UP001501095">
    <property type="component" value="Unassembled WGS sequence"/>
</dbReference>